<dbReference type="PROSITE" id="PS01095">
    <property type="entry name" value="GH18_1"/>
    <property type="match status" value="2"/>
</dbReference>
<proteinExistence type="inferred from homology"/>
<keyword evidence="4 7" id="KW-0378">Hydrolase</keyword>
<keyword evidence="5" id="KW-1015">Disulfide bond</keyword>
<reference evidence="12 13" key="1">
    <citation type="journal article" date="2008" name="Nature">
        <title>The genome of the model beetle and pest Tribolium castaneum.</title>
        <authorList>
            <consortium name="Tribolium Genome Sequencing Consortium"/>
            <person name="Richards S."/>
            <person name="Gibbs R.A."/>
            <person name="Weinstock G.M."/>
            <person name="Brown S.J."/>
            <person name="Denell R."/>
            <person name="Beeman R.W."/>
            <person name="Gibbs R."/>
            <person name="Beeman R.W."/>
            <person name="Brown S.J."/>
            <person name="Bucher G."/>
            <person name="Friedrich M."/>
            <person name="Grimmelikhuijzen C.J."/>
            <person name="Klingler M."/>
            <person name="Lorenzen M."/>
            <person name="Richards S."/>
            <person name="Roth S."/>
            <person name="Schroder R."/>
            <person name="Tautz D."/>
            <person name="Zdobnov E.M."/>
            <person name="Muzny D."/>
            <person name="Gibbs R.A."/>
            <person name="Weinstock G.M."/>
            <person name="Attaway T."/>
            <person name="Bell S."/>
            <person name="Buhay C.J."/>
            <person name="Chandrabose M.N."/>
            <person name="Chavez D."/>
            <person name="Clerk-Blankenburg K.P."/>
            <person name="Cree A."/>
            <person name="Dao M."/>
            <person name="Davis C."/>
            <person name="Chacko J."/>
            <person name="Dinh H."/>
            <person name="Dugan-Rocha S."/>
            <person name="Fowler G."/>
            <person name="Garner T.T."/>
            <person name="Garnes J."/>
            <person name="Gnirke A."/>
            <person name="Hawes A."/>
            <person name="Hernandez J."/>
            <person name="Hines S."/>
            <person name="Holder M."/>
            <person name="Hume J."/>
            <person name="Jhangiani S.N."/>
            <person name="Joshi V."/>
            <person name="Khan Z.M."/>
            <person name="Jackson L."/>
            <person name="Kovar C."/>
            <person name="Kowis A."/>
            <person name="Lee S."/>
            <person name="Lewis L.R."/>
            <person name="Margolis J."/>
            <person name="Morgan M."/>
            <person name="Nazareth L.V."/>
            <person name="Nguyen N."/>
            <person name="Okwuonu G."/>
            <person name="Parker D."/>
            <person name="Richards S."/>
            <person name="Ruiz S.J."/>
            <person name="Santibanez J."/>
            <person name="Savard J."/>
            <person name="Scherer S.E."/>
            <person name="Schneider B."/>
            <person name="Sodergren E."/>
            <person name="Tautz D."/>
            <person name="Vattahil S."/>
            <person name="Villasana D."/>
            <person name="White C.S."/>
            <person name="Wright R."/>
            <person name="Park Y."/>
            <person name="Beeman R.W."/>
            <person name="Lord J."/>
            <person name="Oppert B."/>
            <person name="Lorenzen M."/>
            <person name="Brown S."/>
            <person name="Wang L."/>
            <person name="Savard J."/>
            <person name="Tautz D."/>
            <person name="Richards S."/>
            <person name="Weinstock G."/>
            <person name="Gibbs R.A."/>
            <person name="Liu Y."/>
            <person name="Worley K."/>
            <person name="Weinstock G."/>
            <person name="Elsik C.G."/>
            <person name="Reese J.T."/>
            <person name="Elhaik E."/>
            <person name="Landan G."/>
            <person name="Graur D."/>
            <person name="Arensburger P."/>
            <person name="Atkinson P."/>
            <person name="Beeman R.W."/>
            <person name="Beidler J."/>
            <person name="Brown S.J."/>
            <person name="Demuth J.P."/>
            <person name="Drury D.W."/>
            <person name="Du Y.Z."/>
            <person name="Fujiwara H."/>
            <person name="Lorenzen M."/>
            <person name="Maselli V."/>
            <person name="Osanai M."/>
            <person name="Park Y."/>
            <person name="Robertson H.M."/>
            <person name="Tu Z."/>
            <person name="Wang J.J."/>
            <person name="Wang S."/>
            <person name="Richards S."/>
            <person name="Song H."/>
            <person name="Zhang L."/>
            <person name="Sodergren E."/>
            <person name="Werner D."/>
            <person name="Stanke M."/>
            <person name="Morgenstern B."/>
            <person name="Solovyev V."/>
            <person name="Kosarev P."/>
            <person name="Brown G."/>
            <person name="Chen H.C."/>
            <person name="Ermolaeva O."/>
            <person name="Hlavina W."/>
            <person name="Kapustin Y."/>
            <person name="Kiryutin B."/>
            <person name="Kitts P."/>
            <person name="Maglott D."/>
            <person name="Pruitt K."/>
            <person name="Sapojnikov V."/>
            <person name="Souvorov A."/>
            <person name="Mackey A.J."/>
            <person name="Waterhouse R.M."/>
            <person name="Wyder S."/>
            <person name="Zdobnov E.M."/>
            <person name="Zdobnov E.M."/>
            <person name="Wyder S."/>
            <person name="Kriventseva E.V."/>
            <person name="Kadowaki T."/>
            <person name="Bork P."/>
            <person name="Aranda M."/>
            <person name="Bao R."/>
            <person name="Beermann A."/>
            <person name="Berns N."/>
            <person name="Bolognesi R."/>
            <person name="Bonneton F."/>
            <person name="Bopp D."/>
            <person name="Brown S.J."/>
            <person name="Bucher G."/>
            <person name="Butts T."/>
            <person name="Chaumot A."/>
            <person name="Denell R.E."/>
            <person name="Ferrier D.E."/>
            <person name="Friedrich M."/>
            <person name="Gordon C.M."/>
            <person name="Jindra M."/>
            <person name="Klingler M."/>
            <person name="Lan Q."/>
            <person name="Lattorff H.M."/>
            <person name="Laudet V."/>
            <person name="von Levetsow C."/>
            <person name="Liu Z."/>
            <person name="Lutz R."/>
            <person name="Lynch J.A."/>
            <person name="da Fonseca R.N."/>
            <person name="Posnien N."/>
            <person name="Reuter R."/>
            <person name="Roth S."/>
            <person name="Savard J."/>
            <person name="Schinko J.B."/>
            <person name="Schmitt C."/>
            <person name="Schoppmeier M."/>
            <person name="Schroder R."/>
            <person name="Shippy T.D."/>
            <person name="Simonnet F."/>
            <person name="Marques-Souza H."/>
            <person name="Tautz D."/>
            <person name="Tomoyasu Y."/>
            <person name="Trauner J."/>
            <person name="Van der Zee M."/>
            <person name="Vervoort M."/>
            <person name="Wittkopp N."/>
            <person name="Wimmer E.A."/>
            <person name="Yang X."/>
            <person name="Jones A.K."/>
            <person name="Sattelle D.B."/>
            <person name="Ebert P.R."/>
            <person name="Nelson D."/>
            <person name="Scott J.G."/>
            <person name="Beeman R.W."/>
            <person name="Muthukrishnan S."/>
            <person name="Kramer K.J."/>
            <person name="Arakane Y."/>
            <person name="Beeman R.W."/>
            <person name="Zhu Q."/>
            <person name="Hogenkamp D."/>
            <person name="Dixit R."/>
            <person name="Oppert B."/>
            <person name="Jiang H."/>
            <person name="Zou Z."/>
            <person name="Marshall J."/>
            <person name="Elpidina E."/>
            <person name="Vinokurov K."/>
            <person name="Oppert C."/>
            <person name="Zou Z."/>
            <person name="Evans J."/>
            <person name="Lu Z."/>
            <person name="Zhao P."/>
            <person name="Sumathipala N."/>
            <person name="Altincicek B."/>
            <person name="Vilcinskas A."/>
            <person name="Williams M."/>
            <person name="Hultmark D."/>
            <person name="Hetru C."/>
            <person name="Jiang H."/>
            <person name="Grimmelikhuijzen C.J."/>
            <person name="Hauser F."/>
            <person name="Cazzamali G."/>
            <person name="Williamson M."/>
            <person name="Park Y."/>
            <person name="Li B."/>
            <person name="Tanaka Y."/>
            <person name="Predel R."/>
            <person name="Neupert S."/>
            <person name="Schachtner J."/>
            <person name="Verleyen P."/>
            <person name="Raible F."/>
            <person name="Bork P."/>
            <person name="Friedrich M."/>
            <person name="Walden K.K."/>
            <person name="Robertson H.M."/>
            <person name="Angeli S."/>
            <person name="Foret S."/>
            <person name="Bucher G."/>
            <person name="Schuetz S."/>
            <person name="Maleszka R."/>
            <person name="Wimmer E.A."/>
            <person name="Beeman R.W."/>
            <person name="Lorenzen M."/>
            <person name="Tomoyasu Y."/>
            <person name="Miller S.C."/>
            <person name="Grossmann D."/>
            <person name="Bucher G."/>
        </authorList>
    </citation>
    <scope>NUCLEOTIDE SEQUENCE [LARGE SCALE GENOMIC DNA]</scope>
    <source>
        <strain evidence="12 13">Georgia GA2</strain>
    </source>
</reference>
<dbReference type="InterPro" id="IPR001223">
    <property type="entry name" value="Glyco_hydro18_cat"/>
</dbReference>
<gene>
    <name evidence="12" type="primary">AUGUSTUS-3.0.2_15481</name>
    <name evidence="12" type="ORF">TcasGA2_TC015481</name>
</gene>
<dbReference type="SUPFAM" id="SSF57625">
    <property type="entry name" value="Invertebrate chitin-binding proteins"/>
    <property type="match status" value="1"/>
</dbReference>
<dbReference type="CDD" id="cd02872">
    <property type="entry name" value="GH18_chitolectin_chitotriosidase"/>
    <property type="match status" value="2"/>
</dbReference>
<name>D2A576_TRICA</name>
<dbReference type="FunFam" id="2.170.140.10:FF:000007">
    <property type="entry name" value="Acidic mammalian chitinase"/>
    <property type="match status" value="1"/>
</dbReference>
<evidence type="ECO:0000256" key="6">
    <source>
        <dbReference type="ARBA" id="ARBA00023295"/>
    </source>
</evidence>
<dbReference type="GO" id="GO:0005576">
    <property type="term" value="C:extracellular region"/>
    <property type="evidence" value="ECO:0000318"/>
    <property type="project" value="GO_Central"/>
</dbReference>
<dbReference type="InterPro" id="IPR011583">
    <property type="entry name" value="Chitinase_II/V-like_cat"/>
</dbReference>
<protein>
    <submittedName>
        <fullName evidence="12">Putative chitinase 3-like Protein</fullName>
    </submittedName>
</protein>
<accession>D2A576</accession>
<evidence type="ECO:0000256" key="4">
    <source>
        <dbReference type="ARBA" id="ARBA00022801"/>
    </source>
</evidence>
<reference evidence="12 13" key="2">
    <citation type="journal article" date="2010" name="Nucleic Acids Res.">
        <title>BeetleBase in 2010: revisions to provide comprehensive genomic information for Tribolium castaneum.</title>
        <authorList>
            <person name="Kim H.S."/>
            <person name="Murphy T."/>
            <person name="Xia J."/>
            <person name="Caragea D."/>
            <person name="Park Y."/>
            <person name="Beeman R.W."/>
            <person name="Lorenzen M.D."/>
            <person name="Butcher S."/>
            <person name="Manak J.R."/>
            <person name="Brown S.J."/>
        </authorList>
    </citation>
    <scope>GENOME REANNOTATION</scope>
    <source>
        <strain evidence="12 13">Georgia GA2</strain>
    </source>
</reference>
<dbReference type="EMBL" id="KQ971361">
    <property type="protein sequence ID" value="EFA05323.2"/>
    <property type="molecule type" value="Genomic_DNA"/>
</dbReference>
<evidence type="ECO:0000256" key="8">
    <source>
        <dbReference type="SAM" id="MobiDB-lite"/>
    </source>
</evidence>
<comment type="similarity">
    <text evidence="1">Belongs to the glycosyl hydrolase 18 family. Chitinase class II subfamily.</text>
</comment>
<feature type="domain" description="GH18" evidence="11">
    <location>
        <begin position="87"/>
        <end position="458"/>
    </location>
</feature>
<feature type="domain" description="GH18" evidence="11">
    <location>
        <begin position="522"/>
        <end position="886"/>
    </location>
</feature>
<dbReference type="PANTHER" id="PTHR11177">
    <property type="entry name" value="CHITINASE"/>
    <property type="match status" value="1"/>
</dbReference>
<dbReference type="eggNOG" id="KOG2806">
    <property type="taxonomic scope" value="Eukaryota"/>
</dbReference>
<feature type="chain" id="PRO_5007310013" evidence="9">
    <location>
        <begin position="29"/>
        <end position="980"/>
    </location>
</feature>
<evidence type="ECO:0000256" key="5">
    <source>
        <dbReference type="ARBA" id="ARBA00023157"/>
    </source>
</evidence>
<evidence type="ECO:0000256" key="1">
    <source>
        <dbReference type="ARBA" id="ARBA00009121"/>
    </source>
</evidence>
<dbReference type="OMA" id="YERMMTL"/>
<evidence type="ECO:0000256" key="3">
    <source>
        <dbReference type="ARBA" id="ARBA00022729"/>
    </source>
</evidence>
<dbReference type="FunFam" id="3.10.50.10:FF:000001">
    <property type="entry name" value="Chitinase 3-like 1"/>
    <property type="match status" value="2"/>
</dbReference>
<evidence type="ECO:0000256" key="9">
    <source>
        <dbReference type="SAM" id="SignalP"/>
    </source>
</evidence>
<dbReference type="PROSITE" id="PS50940">
    <property type="entry name" value="CHIT_BIND_II"/>
    <property type="match status" value="1"/>
</dbReference>
<evidence type="ECO:0000313" key="13">
    <source>
        <dbReference type="Proteomes" id="UP000007266"/>
    </source>
</evidence>
<dbReference type="InterPro" id="IPR050314">
    <property type="entry name" value="Glycosyl_Hydrlase_18"/>
</dbReference>
<feature type="signal peptide" evidence="9">
    <location>
        <begin position="1"/>
        <end position="28"/>
    </location>
</feature>
<dbReference type="InterPro" id="IPR036508">
    <property type="entry name" value="Chitin-bd_dom_sf"/>
</dbReference>
<dbReference type="SMR" id="D2A576"/>
<dbReference type="STRING" id="7070.D2A576"/>
<dbReference type="PROSITE" id="PS51910">
    <property type="entry name" value="GH18_2"/>
    <property type="match status" value="2"/>
</dbReference>
<dbReference type="Gene3D" id="2.170.140.10">
    <property type="entry name" value="Chitin binding domain"/>
    <property type="match status" value="1"/>
</dbReference>
<dbReference type="InterPro" id="IPR002557">
    <property type="entry name" value="Chitin-bd_dom"/>
</dbReference>
<dbReference type="SUPFAM" id="SSF51445">
    <property type="entry name" value="(Trans)glycosidases"/>
    <property type="match status" value="2"/>
</dbReference>
<dbReference type="Gene3D" id="3.10.50.10">
    <property type="match status" value="2"/>
</dbReference>
<evidence type="ECO:0000259" key="10">
    <source>
        <dbReference type="PROSITE" id="PS50940"/>
    </source>
</evidence>
<evidence type="ECO:0000313" key="12">
    <source>
        <dbReference type="EMBL" id="EFA05323.2"/>
    </source>
</evidence>
<evidence type="ECO:0000256" key="2">
    <source>
        <dbReference type="ARBA" id="ARBA00022669"/>
    </source>
</evidence>
<dbReference type="InterPro" id="IPR001579">
    <property type="entry name" value="Glyco_hydro_18_chit_AS"/>
</dbReference>
<dbReference type="SUPFAM" id="SSF54556">
    <property type="entry name" value="Chitinase insertion domain"/>
    <property type="match status" value="2"/>
</dbReference>
<dbReference type="Pfam" id="PF01607">
    <property type="entry name" value="CBM_14"/>
    <property type="match status" value="1"/>
</dbReference>
<dbReference type="PANTHER" id="PTHR11177:SF317">
    <property type="entry name" value="CHITINASE 12-RELATED"/>
    <property type="match status" value="1"/>
</dbReference>
<sequence length="980" mass="110943">MIPRPRCKLRTVLIVTLLVVLLVHISSSERVTRRRLRRPLKTTQSVSVTKDQDVSSSVNRFRLRSRPGHRKTDNSLSATSKKDKDGYKVVCYYTNWSQYRVKIGKFTPEDIIPDLCTHIIFAFGWLKKGKLSSFESNDETKDGKVGLYERIQKLKKANPSLKTLLAIGGWSFGTQKFKDMASTRYARQTFIFSAIPFLRDRGFDGLDIDWEYPKGSEDKKNYVLLLKELREAFEAEAQEIKKPALLLSAAVPVGPDNIKAGYDVPAVSSYLDFINLMAYDFHGKWERETGHNAPLYSPSSDSQYQKQLNVEHAANLWVKLGTPKEKLVIGMPTYGRTFTLSNTAKFGVHAPASGGGKEGTYTKESGFLAYYEVCELLQNGATYIWDDEMKVPYAVNGDQWIGFDDEKSIRNKMKWIKDNGFAGAMVWTIDMDDFSGTVCGGQVKYPLIGAMREELRGISRGKNAKDVDWQKIAGAVEEDDEDAIEKPAPVKISVQEVLNRVRKPTKKLHLKNSPISKKVRPPQVLCYITSWSQKRPGAGKFTPEDINPSLCTHIIYAFATLKDHKLAEASDKDPEMYDRVVALREKNPDLKILLAIGGWAFGSTPFKELTSNVFRMNQFVYDAIDFLREFQFNGLDVDWEYPRGADDRAAYVNLLKELRVAFEGEAKTSGQPRLLLTAAVPASFEAIAAGYDVPEISKYLDFINVMTYDFHGQWERTVGHNSPLFPLESATSYQKKLTVDFSAREWVKQGAPKEKLMIGMPTYGRSFELVNKTQFDIGAPASGGGTPGKYTAEAGFMSFYEICDFLHEDNTTLVWDNEQQVPFAYRGNQWVGFDDERSLKTKMAWLKEEGFGGIMIWSVDMDDFRGSCGSGKYPLINAMRQELEGYKVKLEYDGPYETSISSGQYTTKDPNEVTCDEEEGHISYHPDKADCRMYYMCEGERKHHMPCPSNLVFNPDQNVCDWPENVEGCMQHTAAPPTKR</sequence>
<feature type="region of interest" description="Disordered" evidence="8">
    <location>
        <begin position="42"/>
        <end position="81"/>
    </location>
</feature>
<dbReference type="Pfam" id="PF00704">
    <property type="entry name" value="Glyco_hydro_18"/>
    <property type="match status" value="2"/>
</dbReference>
<dbReference type="SMART" id="SM00494">
    <property type="entry name" value="ChtBD2"/>
    <property type="match status" value="1"/>
</dbReference>
<dbReference type="InParanoid" id="D2A576"/>
<keyword evidence="13" id="KW-1185">Reference proteome</keyword>
<dbReference type="GO" id="GO:0008061">
    <property type="term" value="F:chitin binding"/>
    <property type="evidence" value="ECO:0007669"/>
    <property type="project" value="UniProtKB-KW"/>
</dbReference>
<dbReference type="HOGENOM" id="CLU_010844_0_0_1"/>
<dbReference type="Proteomes" id="UP000007266">
    <property type="component" value="Linkage group 8"/>
</dbReference>
<keyword evidence="6 7" id="KW-0326">Glycosidase</keyword>
<dbReference type="FunCoup" id="D2A576">
    <property type="interactions" value="40"/>
</dbReference>
<dbReference type="GO" id="GO:0005975">
    <property type="term" value="P:carbohydrate metabolic process"/>
    <property type="evidence" value="ECO:0007669"/>
    <property type="project" value="InterPro"/>
</dbReference>
<keyword evidence="2" id="KW-0147">Chitin-binding</keyword>
<dbReference type="GO" id="GO:0006032">
    <property type="term" value="P:chitin catabolic process"/>
    <property type="evidence" value="ECO:0000318"/>
    <property type="project" value="GO_Central"/>
</dbReference>
<dbReference type="AlphaFoldDB" id="D2A576"/>
<feature type="domain" description="Chitin-binding type-2" evidence="10">
    <location>
        <begin position="912"/>
        <end position="971"/>
    </location>
</feature>
<dbReference type="GO" id="GO:0004568">
    <property type="term" value="F:chitinase activity"/>
    <property type="evidence" value="ECO:0000318"/>
    <property type="project" value="GO_Central"/>
</dbReference>
<dbReference type="FunFam" id="3.20.20.80:FF:000007">
    <property type="entry name" value="Acidic mammalian chitinase"/>
    <property type="match status" value="2"/>
</dbReference>
<feature type="compositionally biased region" description="Polar residues" evidence="8">
    <location>
        <begin position="42"/>
        <end position="59"/>
    </location>
</feature>
<dbReference type="Gene3D" id="3.20.20.80">
    <property type="entry name" value="Glycosidases"/>
    <property type="match status" value="2"/>
</dbReference>
<dbReference type="InterPro" id="IPR017853">
    <property type="entry name" value="GH"/>
</dbReference>
<dbReference type="InterPro" id="IPR029070">
    <property type="entry name" value="Chitinase_insertion_sf"/>
</dbReference>
<keyword evidence="3 9" id="KW-0732">Signal</keyword>
<evidence type="ECO:0000259" key="11">
    <source>
        <dbReference type="PROSITE" id="PS51910"/>
    </source>
</evidence>
<evidence type="ECO:0000256" key="7">
    <source>
        <dbReference type="RuleBase" id="RU000489"/>
    </source>
</evidence>
<organism evidence="12 13">
    <name type="scientific">Tribolium castaneum</name>
    <name type="common">Red flour beetle</name>
    <dbReference type="NCBI Taxonomy" id="7070"/>
    <lineage>
        <taxon>Eukaryota</taxon>
        <taxon>Metazoa</taxon>
        <taxon>Ecdysozoa</taxon>
        <taxon>Arthropoda</taxon>
        <taxon>Hexapoda</taxon>
        <taxon>Insecta</taxon>
        <taxon>Pterygota</taxon>
        <taxon>Neoptera</taxon>
        <taxon>Endopterygota</taxon>
        <taxon>Coleoptera</taxon>
        <taxon>Polyphaga</taxon>
        <taxon>Cucujiformia</taxon>
        <taxon>Tenebrionidae</taxon>
        <taxon>Tenebrionidae incertae sedis</taxon>
        <taxon>Tribolium</taxon>
    </lineage>
</organism>
<dbReference type="SMART" id="SM00636">
    <property type="entry name" value="Glyco_18"/>
    <property type="match status" value="2"/>
</dbReference>